<evidence type="ECO:0000256" key="5">
    <source>
        <dbReference type="ARBA" id="ARBA00022989"/>
    </source>
</evidence>
<dbReference type="GO" id="GO:0008381">
    <property type="term" value="F:mechanosensitive monoatomic ion channel activity"/>
    <property type="evidence" value="ECO:0007669"/>
    <property type="project" value="InterPro"/>
</dbReference>
<dbReference type="Proteomes" id="UP000221168">
    <property type="component" value="Unassembled WGS sequence"/>
</dbReference>
<organism evidence="11 12">
    <name type="scientific">Zhengella mangrovi</name>
    <dbReference type="NCBI Taxonomy" id="1982044"/>
    <lineage>
        <taxon>Bacteria</taxon>
        <taxon>Pseudomonadati</taxon>
        <taxon>Pseudomonadota</taxon>
        <taxon>Alphaproteobacteria</taxon>
        <taxon>Hyphomicrobiales</taxon>
        <taxon>Notoacmeibacteraceae</taxon>
        <taxon>Zhengella</taxon>
    </lineage>
</organism>
<dbReference type="InterPro" id="IPR011066">
    <property type="entry name" value="MscS_channel_C_sf"/>
</dbReference>
<feature type="region of interest" description="Disordered" evidence="8">
    <location>
        <begin position="391"/>
        <end position="443"/>
    </location>
</feature>
<keyword evidence="6 7" id="KW-0472">Membrane</keyword>
<keyword evidence="7" id="KW-0813">Transport</keyword>
<dbReference type="Pfam" id="PF04972">
    <property type="entry name" value="BON"/>
    <property type="match status" value="1"/>
</dbReference>
<keyword evidence="3" id="KW-1003">Cell membrane</keyword>
<evidence type="ECO:0000256" key="1">
    <source>
        <dbReference type="ARBA" id="ARBA00004651"/>
    </source>
</evidence>
<dbReference type="Gene3D" id="1.10.287.1260">
    <property type="match status" value="1"/>
</dbReference>
<evidence type="ECO:0000313" key="11">
    <source>
        <dbReference type="EMBL" id="PHP66119.1"/>
    </source>
</evidence>
<keyword evidence="12" id="KW-1185">Reference proteome</keyword>
<dbReference type="PANTHER" id="PTHR30221">
    <property type="entry name" value="SMALL-CONDUCTANCE MECHANOSENSITIVE CHANNEL"/>
    <property type="match status" value="1"/>
</dbReference>
<gene>
    <name evidence="11" type="ORF">CSC94_16100</name>
</gene>
<feature type="domain" description="BON" evidence="10">
    <location>
        <begin position="41"/>
        <end position="107"/>
    </location>
</feature>
<dbReference type="OrthoDB" id="9793781at2"/>
<dbReference type="Pfam" id="PF21082">
    <property type="entry name" value="MS_channel_3rd"/>
    <property type="match status" value="1"/>
</dbReference>
<dbReference type="RefSeq" id="WP_099307384.1">
    <property type="nucleotide sequence ID" value="NZ_PDVP01000010.1"/>
</dbReference>
<dbReference type="Gene3D" id="3.30.70.100">
    <property type="match status" value="1"/>
</dbReference>
<dbReference type="SUPFAM" id="SSF50182">
    <property type="entry name" value="Sm-like ribonucleoproteins"/>
    <property type="match status" value="1"/>
</dbReference>
<feature type="chain" id="PRO_5013881422" description="Small-conductance mechanosensitive channel" evidence="9">
    <location>
        <begin position="23"/>
        <end position="443"/>
    </location>
</feature>
<feature type="compositionally biased region" description="Basic and acidic residues" evidence="8">
    <location>
        <begin position="411"/>
        <end position="427"/>
    </location>
</feature>
<dbReference type="Gene3D" id="2.30.30.60">
    <property type="match status" value="1"/>
</dbReference>
<proteinExistence type="inferred from homology"/>
<protein>
    <recommendedName>
        <fullName evidence="7">Small-conductance mechanosensitive channel</fullName>
    </recommendedName>
</protein>
<dbReference type="InterPro" id="IPR010920">
    <property type="entry name" value="LSM_dom_sf"/>
</dbReference>
<keyword evidence="4 7" id="KW-0812">Transmembrane</keyword>
<dbReference type="InterPro" id="IPR006686">
    <property type="entry name" value="MscS_channel_CS"/>
</dbReference>
<dbReference type="AlphaFoldDB" id="A0A2G1QKW5"/>
<comment type="function">
    <text evidence="7">Mechanosensitive channel that participates in the regulation of osmotic pressure changes within the cell, opening in response to stretch forces in the membrane lipid bilayer, without the need for other proteins. Contributes to normal resistance to hypoosmotic shock. Forms an ion channel of 1.0 nanosiemens conductance with a slight preference for anions.</text>
</comment>
<comment type="caution">
    <text evidence="11">The sequence shown here is derived from an EMBL/GenBank/DDBJ whole genome shotgun (WGS) entry which is preliminary data.</text>
</comment>
<dbReference type="InterPro" id="IPR007055">
    <property type="entry name" value="BON_dom"/>
</dbReference>
<comment type="similarity">
    <text evidence="2 7">Belongs to the MscS (TC 1.A.23) family.</text>
</comment>
<reference evidence="11 12" key="1">
    <citation type="submission" date="2017-10" db="EMBL/GenBank/DDBJ databases">
        <title>Sedimentibacterium mangrovi gen. nov., sp. nov., a novel member of family Phyllobacteriacea isolated from mangrove sediment.</title>
        <authorList>
            <person name="Liao H."/>
            <person name="Tian Y."/>
        </authorList>
    </citation>
    <scope>NUCLEOTIDE SEQUENCE [LARGE SCALE GENOMIC DNA]</scope>
    <source>
        <strain evidence="11 12">X9-2-2</strain>
    </source>
</reference>
<sequence length="443" mass="48105">MSLRLIAAALLLAVSLVLPVAAEDAPTEPNGPIATKTDVDSDRAIDRRIEEILSQIEGLDDVFSSVKSGVVTLYGQVAEPQMALEAEKLAGRVEGVVAIRNQIREVSSVTKRIVPAWERIRNRTLQIVNQLPMIGLSAIVFLVIASLGFWVAARRWPFSRIAPNSFIADLLRQIVRLVFVGLGLVVALDVLGATAVLGTILGAAGIFGLAVGFAVRDTVENYIASILLSVRQPFRPNDWVEIGGKEGSVLMLTSRATILMDADGNHIRIPNADVFKGIVHNYTRNPERRFSFTFGIDPAADLSAAREIGIRALADLPFTLKDPDPDAWITEAGDFAIVIQYVAWVNQTETSFLQAKSEAIRLVKHALESAGIDLPEPGYRIHLQQEEPVVTTRTKQPKARPSSAAAVADTARADDTIARKVAEERAQSGRQDLLDEDASQEIG</sequence>
<name>A0A2G1QKW5_9HYPH</name>
<evidence type="ECO:0000259" key="10">
    <source>
        <dbReference type="PROSITE" id="PS50914"/>
    </source>
</evidence>
<dbReference type="InterPro" id="IPR023408">
    <property type="entry name" value="MscS_beta-dom_sf"/>
</dbReference>
<comment type="caution">
    <text evidence="7">Lacks conserved residue(s) required for the propagation of feature annotation.</text>
</comment>
<feature type="transmembrane region" description="Helical" evidence="7">
    <location>
        <begin position="197"/>
        <end position="215"/>
    </location>
</feature>
<dbReference type="GO" id="GO:0005886">
    <property type="term" value="C:plasma membrane"/>
    <property type="evidence" value="ECO:0007669"/>
    <property type="project" value="UniProtKB-SubCell"/>
</dbReference>
<comment type="subcellular location">
    <subcellularLocation>
        <location evidence="7">Cell inner membrane</location>
        <topology evidence="7">Multi-pass membrane protein</topology>
    </subcellularLocation>
    <subcellularLocation>
        <location evidence="1">Cell membrane</location>
        <topology evidence="1">Multi-pass membrane protein</topology>
    </subcellularLocation>
</comment>
<feature type="signal peptide" evidence="9">
    <location>
        <begin position="1"/>
        <end position="22"/>
    </location>
</feature>
<dbReference type="PANTHER" id="PTHR30221:SF1">
    <property type="entry name" value="SMALL-CONDUCTANCE MECHANOSENSITIVE CHANNEL"/>
    <property type="match status" value="1"/>
</dbReference>
<dbReference type="SUPFAM" id="SSF82689">
    <property type="entry name" value="Mechanosensitive channel protein MscS (YggB), C-terminal domain"/>
    <property type="match status" value="1"/>
</dbReference>
<feature type="transmembrane region" description="Helical" evidence="7">
    <location>
        <begin position="174"/>
        <end position="191"/>
    </location>
</feature>
<dbReference type="InterPro" id="IPR006685">
    <property type="entry name" value="MscS_channel_2nd"/>
</dbReference>
<feature type="compositionally biased region" description="Low complexity" evidence="8">
    <location>
        <begin position="399"/>
        <end position="410"/>
    </location>
</feature>
<evidence type="ECO:0000256" key="2">
    <source>
        <dbReference type="ARBA" id="ARBA00008017"/>
    </source>
</evidence>
<keyword evidence="7" id="KW-0997">Cell inner membrane</keyword>
<dbReference type="EMBL" id="PDVP01000010">
    <property type="protein sequence ID" value="PHP66119.1"/>
    <property type="molecule type" value="Genomic_DNA"/>
</dbReference>
<dbReference type="PROSITE" id="PS01246">
    <property type="entry name" value="UPF0003"/>
    <property type="match status" value="1"/>
</dbReference>
<keyword evidence="9" id="KW-0732">Signal</keyword>
<evidence type="ECO:0000256" key="3">
    <source>
        <dbReference type="ARBA" id="ARBA00022475"/>
    </source>
</evidence>
<evidence type="ECO:0000256" key="9">
    <source>
        <dbReference type="SAM" id="SignalP"/>
    </source>
</evidence>
<feature type="compositionally biased region" description="Acidic residues" evidence="8">
    <location>
        <begin position="434"/>
        <end position="443"/>
    </location>
</feature>
<evidence type="ECO:0000256" key="8">
    <source>
        <dbReference type="SAM" id="MobiDB-lite"/>
    </source>
</evidence>
<evidence type="ECO:0000256" key="6">
    <source>
        <dbReference type="ARBA" id="ARBA00023136"/>
    </source>
</evidence>
<evidence type="ECO:0000256" key="7">
    <source>
        <dbReference type="RuleBase" id="RU369025"/>
    </source>
</evidence>
<keyword evidence="5 7" id="KW-1133">Transmembrane helix</keyword>
<evidence type="ECO:0000256" key="4">
    <source>
        <dbReference type="ARBA" id="ARBA00022692"/>
    </source>
</evidence>
<dbReference type="PROSITE" id="PS50914">
    <property type="entry name" value="BON"/>
    <property type="match status" value="1"/>
</dbReference>
<dbReference type="Pfam" id="PF00924">
    <property type="entry name" value="MS_channel_2nd"/>
    <property type="match status" value="1"/>
</dbReference>
<dbReference type="InterPro" id="IPR045275">
    <property type="entry name" value="MscS_archaea/bacteria_type"/>
</dbReference>
<feature type="transmembrane region" description="Helical" evidence="7">
    <location>
        <begin position="131"/>
        <end position="153"/>
    </location>
</feature>
<dbReference type="Gene3D" id="3.30.1340.30">
    <property type="match status" value="1"/>
</dbReference>
<dbReference type="InterPro" id="IPR049278">
    <property type="entry name" value="MS_channel_C"/>
</dbReference>
<accession>A0A2G1QKW5</accession>
<evidence type="ECO:0000313" key="12">
    <source>
        <dbReference type="Proteomes" id="UP000221168"/>
    </source>
</evidence>
<comment type="subunit">
    <text evidence="7">Homoheptamer.</text>
</comment>
<keyword evidence="7" id="KW-0406">Ion transport</keyword>
<keyword evidence="7" id="KW-0407">Ion channel</keyword>